<organism evidence="5 6">
    <name type="scientific">Natronosalvus rutilus</name>
    <dbReference type="NCBI Taxonomy" id="2953753"/>
    <lineage>
        <taxon>Archaea</taxon>
        <taxon>Methanobacteriati</taxon>
        <taxon>Methanobacteriota</taxon>
        <taxon>Stenosarchaea group</taxon>
        <taxon>Halobacteria</taxon>
        <taxon>Halobacteriales</taxon>
        <taxon>Natrialbaceae</taxon>
        <taxon>Natronosalvus</taxon>
    </lineage>
</organism>
<dbReference type="InterPro" id="IPR036388">
    <property type="entry name" value="WH-like_DNA-bd_sf"/>
</dbReference>
<reference evidence="5" key="1">
    <citation type="submission" date="2022-06" db="EMBL/GenBank/DDBJ databases">
        <title>Diverse halophilic archaea isolated from saline environments.</title>
        <authorList>
            <person name="Cui H.-L."/>
        </authorList>
    </citation>
    <scope>NUCLEOTIDE SEQUENCE</scope>
    <source>
        <strain evidence="5">WLHS1</strain>
    </source>
</reference>
<evidence type="ECO:0000313" key="5">
    <source>
        <dbReference type="EMBL" id="UTF54159.1"/>
    </source>
</evidence>
<dbReference type="Gene3D" id="1.10.10.10">
    <property type="entry name" value="Winged helix-like DNA-binding domain superfamily/Winged helix DNA-binding domain"/>
    <property type="match status" value="1"/>
</dbReference>
<keyword evidence="1" id="KW-0805">Transcription regulation</keyword>
<dbReference type="Pfam" id="PF15915">
    <property type="entry name" value="BAT"/>
    <property type="match status" value="1"/>
</dbReference>
<dbReference type="RefSeq" id="WP_254158663.1">
    <property type="nucleotide sequence ID" value="NZ_CP100355.1"/>
</dbReference>
<feature type="domain" description="Bacterioopsin transcriptional activator GAF and HTH associated" evidence="4">
    <location>
        <begin position="13"/>
        <end position="149"/>
    </location>
</feature>
<dbReference type="PANTHER" id="PTHR34236:SF1">
    <property type="entry name" value="DIMETHYL SULFOXIDE REDUCTASE TRANSCRIPTIONAL ACTIVATOR"/>
    <property type="match status" value="1"/>
</dbReference>
<feature type="domain" description="HTH bat-type" evidence="3">
    <location>
        <begin position="156"/>
        <end position="208"/>
    </location>
</feature>
<evidence type="ECO:0000259" key="3">
    <source>
        <dbReference type="Pfam" id="PF04967"/>
    </source>
</evidence>
<sequence length="219" mass="25030">MGFVAHVSLLHPDLVLVPTIRAKPDVTIRYEYGVVTDGGERCFVSVFGDDLERVEERMADDHTISNPVRVATFEGRAIYQLSIETNLEIVPYRCAARGVFVFETISNEKGWTVRIHVPDREALSAFREYCRSWSITFRVNRLSQSTAEDDDDTYFLTEQQHEILSKAYYSGYFEIPRRASQNDLANQLGISTSAVSQRIRRAVAELIESTLENDRTPDR</sequence>
<dbReference type="InterPro" id="IPR013324">
    <property type="entry name" value="RNA_pol_sigma_r3/r4-like"/>
</dbReference>
<proteinExistence type="predicted"/>
<name>A0A9E7STY4_9EURY</name>
<dbReference type="SUPFAM" id="SSF88659">
    <property type="entry name" value="Sigma3 and sigma4 domains of RNA polymerase sigma factors"/>
    <property type="match status" value="1"/>
</dbReference>
<evidence type="ECO:0000256" key="2">
    <source>
        <dbReference type="ARBA" id="ARBA00023163"/>
    </source>
</evidence>
<dbReference type="Pfam" id="PF04967">
    <property type="entry name" value="HTH_10"/>
    <property type="match status" value="1"/>
</dbReference>
<keyword evidence="2" id="KW-0804">Transcription</keyword>
<dbReference type="EMBL" id="CP100355">
    <property type="protein sequence ID" value="UTF54159.1"/>
    <property type="molecule type" value="Genomic_DNA"/>
</dbReference>
<evidence type="ECO:0000313" key="6">
    <source>
        <dbReference type="Proteomes" id="UP001056855"/>
    </source>
</evidence>
<dbReference type="GeneID" id="73288864"/>
<accession>A0A9E7STY4</accession>
<keyword evidence="6" id="KW-1185">Reference proteome</keyword>
<gene>
    <name evidence="5" type="ORF">NGM29_02420</name>
</gene>
<dbReference type="Proteomes" id="UP001056855">
    <property type="component" value="Chromosome"/>
</dbReference>
<dbReference type="PANTHER" id="PTHR34236">
    <property type="entry name" value="DIMETHYL SULFOXIDE REDUCTASE TRANSCRIPTIONAL ACTIVATOR"/>
    <property type="match status" value="1"/>
</dbReference>
<dbReference type="KEGG" id="sawl:NGM29_02420"/>
<evidence type="ECO:0000256" key="1">
    <source>
        <dbReference type="ARBA" id="ARBA00023015"/>
    </source>
</evidence>
<dbReference type="InterPro" id="IPR007050">
    <property type="entry name" value="HTH_bacterioopsin"/>
</dbReference>
<protein>
    <submittedName>
        <fullName evidence="5">Helix-turn-helix domain-containing protein</fullName>
    </submittedName>
</protein>
<evidence type="ECO:0000259" key="4">
    <source>
        <dbReference type="Pfam" id="PF15915"/>
    </source>
</evidence>
<dbReference type="InterPro" id="IPR031803">
    <property type="entry name" value="BAT_GAF/HTH-assoc"/>
</dbReference>
<dbReference type="AlphaFoldDB" id="A0A9E7STY4"/>